<dbReference type="EMBL" id="FOFD01000002">
    <property type="protein sequence ID" value="SEQ32165.1"/>
    <property type="molecule type" value="Genomic_DNA"/>
</dbReference>
<proteinExistence type="predicted"/>
<reference evidence="3" key="1">
    <citation type="submission" date="2016-10" db="EMBL/GenBank/DDBJ databases">
        <authorList>
            <person name="Varghese N."/>
            <person name="Submissions S."/>
        </authorList>
    </citation>
    <scope>NUCLEOTIDE SEQUENCE [LARGE SCALE GENOMIC DNA]</scope>
    <source>
        <strain evidence="3">DSM 25055</strain>
    </source>
</reference>
<dbReference type="OrthoDB" id="212207at2157"/>
<dbReference type="Pfam" id="PF20576">
    <property type="entry name" value="HEWD"/>
    <property type="match status" value="1"/>
</dbReference>
<gene>
    <name evidence="2" type="ORF">SAMN04489841_1450</name>
</gene>
<evidence type="ECO:0000259" key="1">
    <source>
        <dbReference type="Pfam" id="PF20576"/>
    </source>
</evidence>
<dbReference type="AlphaFoldDB" id="A0A1H9F2N3"/>
<feature type="domain" description="HEWD" evidence="1">
    <location>
        <begin position="1"/>
        <end position="59"/>
    </location>
</feature>
<name>A0A1H9F2N3_9EURY</name>
<sequence>MSAQVRKPTARICEACGRGEQWDDDLEAWQIARDGDRKQVGNPHCIHEWDITGTFKPVDAADS</sequence>
<keyword evidence="3" id="KW-1185">Reference proteome</keyword>
<dbReference type="STRING" id="1186196.SAMN04489841_1450"/>
<dbReference type="Proteomes" id="UP000199114">
    <property type="component" value="Unassembled WGS sequence"/>
</dbReference>
<dbReference type="RefSeq" id="WP_090615556.1">
    <property type="nucleotide sequence ID" value="NZ_FOFD01000002.1"/>
</dbReference>
<organism evidence="2 3">
    <name type="scientific">Natrinema salaciae</name>
    <dbReference type="NCBI Taxonomy" id="1186196"/>
    <lineage>
        <taxon>Archaea</taxon>
        <taxon>Methanobacteriati</taxon>
        <taxon>Methanobacteriota</taxon>
        <taxon>Stenosarchaea group</taxon>
        <taxon>Halobacteria</taxon>
        <taxon>Halobacteriales</taxon>
        <taxon>Natrialbaceae</taxon>
        <taxon>Natrinema</taxon>
    </lineage>
</organism>
<evidence type="ECO:0000313" key="3">
    <source>
        <dbReference type="Proteomes" id="UP000199114"/>
    </source>
</evidence>
<dbReference type="InterPro" id="IPR046782">
    <property type="entry name" value="HEWD"/>
</dbReference>
<protein>
    <recommendedName>
        <fullName evidence="1">HEWD domain-containing protein</fullName>
    </recommendedName>
</protein>
<evidence type="ECO:0000313" key="2">
    <source>
        <dbReference type="EMBL" id="SEQ32165.1"/>
    </source>
</evidence>
<accession>A0A1H9F2N3</accession>